<dbReference type="RefSeq" id="WP_187058624.1">
    <property type="nucleotide sequence ID" value="NZ_CP060412.1"/>
</dbReference>
<name>A0A7G8Q8Q6_9GAMM</name>
<evidence type="ECO:0000256" key="1">
    <source>
        <dbReference type="SAM" id="MobiDB-lite"/>
    </source>
</evidence>
<reference evidence="2 3" key="1">
    <citation type="submission" date="2020-08" db="EMBL/GenBank/DDBJ databases">
        <title>Dyella sp. G9 isolated from forest soil.</title>
        <authorList>
            <person name="Fu J."/>
            <person name="Qiu L."/>
        </authorList>
    </citation>
    <scope>NUCLEOTIDE SEQUENCE [LARGE SCALE GENOMIC DNA]</scope>
    <source>
        <strain evidence="2 3">G9</strain>
    </source>
</reference>
<evidence type="ECO:0000313" key="3">
    <source>
        <dbReference type="Proteomes" id="UP000515873"/>
    </source>
</evidence>
<sequence length="110" mass="11730">MAIRDHTAPARLHFPSGDASASPLTSVRLTASRQASSLHLSTLDDITVALFALSCLLEYSECSRRAAARFSPEGLVVWPLSPLFVEGLTSAVQCLRQYAGSLGLELKASV</sequence>
<organism evidence="2 3">
    <name type="scientific">Dyella telluris</name>
    <dbReference type="NCBI Taxonomy" id="2763498"/>
    <lineage>
        <taxon>Bacteria</taxon>
        <taxon>Pseudomonadati</taxon>
        <taxon>Pseudomonadota</taxon>
        <taxon>Gammaproteobacteria</taxon>
        <taxon>Lysobacterales</taxon>
        <taxon>Rhodanobacteraceae</taxon>
        <taxon>Dyella</taxon>
    </lineage>
</organism>
<evidence type="ECO:0000313" key="2">
    <source>
        <dbReference type="EMBL" id="QNK03164.1"/>
    </source>
</evidence>
<dbReference type="Proteomes" id="UP000515873">
    <property type="component" value="Chromosome"/>
</dbReference>
<dbReference type="AlphaFoldDB" id="A0A7G8Q8Q6"/>
<accession>A0A7G8Q8Q6</accession>
<protein>
    <submittedName>
        <fullName evidence="2">Uncharacterized protein</fullName>
    </submittedName>
</protein>
<proteinExistence type="predicted"/>
<gene>
    <name evidence="2" type="ORF">H8F01_08670</name>
</gene>
<dbReference type="EMBL" id="CP060412">
    <property type="protein sequence ID" value="QNK03164.1"/>
    <property type="molecule type" value="Genomic_DNA"/>
</dbReference>
<dbReference type="KEGG" id="dtl:H8F01_08670"/>
<keyword evidence="3" id="KW-1185">Reference proteome</keyword>
<feature type="region of interest" description="Disordered" evidence="1">
    <location>
        <begin position="1"/>
        <end position="22"/>
    </location>
</feature>